<dbReference type="AlphaFoldDB" id="A0A6A6YYD2"/>
<dbReference type="GeneID" id="54460110"/>
<protein>
    <submittedName>
        <fullName evidence="1 3">Uncharacterized protein</fullName>
    </submittedName>
</protein>
<evidence type="ECO:0000313" key="2">
    <source>
        <dbReference type="Proteomes" id="UP000504636"/>
    </source>
</evidence>
<dbReference type="Proteomes" id="UP000504636">
    <property type="component" value="Unplaced"/>
</dbReference>
<dbReference type="EMBL" id="MU003695">
    <property type="protein sequence ID" value="KAF2813932.1"/>
    <property type="molecule type" value="Genomic_DNA"/>
</dbReference>
<name>A0A6A6YYD2_9PEZI</name>
<proteinExistence type="predicted"/>
<dbReference type="RefSeq" id="XP_033580896.1">
    <property type="nucleotide sequence ID" value="XM_033719217.1"/>
</dbReference>
<evidence type="ECO:0000313" key="1">
    <source>
        <dbReference type="EMBL" id="KAF2813932.1"/>
    </source>
</evidence>
<reference evidence="1 3" key="1">
    <citation type="journal article" date="2020" name="Stud. Mycol.">
        <title>101 Dothideomycetes genomes: a test case for predicting lifestyles and emergence of pathogens.</title>
        <authorList>
            <person name="Haridas S."/>
            <person name="Albert R."/>
            <person name="Binder M."/>
            <person name="Bloem J."/>
            <person name="Labutti K."/>
            <person name="Salamov A."/>
            <person name="Andreopoulos B."/>
            <person name="Baker S."/>
            <person name="Barry K."/>
            <person name="Bills G."/>
            <person name="Bluhm B."/>
            <person name="Cannon C."/>
            <person name="Castanera R."/>
            <person name="Culley D."/>
            <person name="Daum C."/>
            <person name="Ezra D."/>
            <person name="Gonzalez J."/>
            <person name="Henrissat B."/>
            <person name="Kuo A."/>
            <person name="Liang C."/>
            <person name="Lipzen A."/>
            <person name="Lutzoni F."/>
            <person name="Magnuson J."/>
            <person name="Mondo S."/>
            <person name="Nolan M."/>
            <person name="Ohm R."/>
            <person name="Pangilinan J."/>
            <person name="Park H.-J."/>
            <person name="Ramirez L."/>
            <person name="Alfaro M."/>
            <person name="Sun H."/>
            <person name="Tritt A."/>
            <person name="Yoshinaga Y."/>
            <person name="Zwiers L.-H."/>
            <person name="Turgeon B."/>
            <person name="Goodwin S."/>
            <person name="Spatafora J."/>
            <person name="Crous P."/>
            <person name="Grigoriev I."/>
        </authorList>
    </citation>
    <scope>NUCLEOTIDE SEQUENCE</scope>
    <source>
        <strain evidence="1 3">CBS 304.34</strain>
    </source>
</reference>
<sequence length="90" mass="9650">MSVSVKSSYLLPAQTCLHKTLALDLFMNLQCPQCYHLHSVTYAMLARCSSISLQLKPALPPSPPHQYNLGSSCMSPSPQGGLASGQVLCT</sequence>
<reference evidence="3" key="3">
    <citation type="submission" date="2025-04" db="UniProtKB">
        <authorList>
            <consortium name="RefSeq"/>
        </authorList>
    </citation>
    <scope>IDENTIFICATION</scope>
    <source>
        <strain evidence="3">CBS 304.34</strain>
    </source>
</reference>
<reference evidence="3" key="2">
    <citation type="submission" date="2020-04" db="EMBL/GenBank/DDBJ databases">
        <authorList>
            <consortium name="NCBI Genome Project"/>
        </authorList>
    </citation>
    <scope>NUCLEOTIDE SEQUENCE</scope>
    <source>
        <strain evidence="3">CBS 304.34</strain>
    </source>
</reference>
<evidence type="ECO:0000313" key="3">
    <source>
        <dbReference type="RefSeq" id="XP_033580896.1"/>
    </source>
</evidence>
<keyword evidence="2" id="KW-1185">Reference proteome</keyword>
<organism evidence="1">
    <name type="scientific">Mytilinidion resinicola</name>
    <dbReference type="NCBI Taxonomy" id="574789"/>
    <lineage>
        <taxon>Eukaryota</taxon>
        <taxon>Fungi</taxon>
        <taxon>Dikarya</taxon>
        <taxon>Ascomycota</taxon>
        <taxon>Pezizomycotina</taxon>
        <taxon>Dothideomycetes</taxon>
        <taxon>Pleosporomycetidae</taxon>
        <taxon>Mytilinidiales</taxon>
        <taxon>Mytilinidiaceae</taxon>
        <taxon>Mytilinidion</taxon>
    </lineage>
</organism>
<accession>A0A6A6YYD2</accession>
<gene>
    <name evidence="1 3" type="ORF">BDZ99DRAFT_459681</name>
</gene>